<evidence type="ECO:0000259" key="5">
    <source>
        <dbReference type="PROSITE" id="PS50127"/>
    </source>
</evidence>
<name>T0MBR2_9MICR</name>
<dbReference type="OrthoDB" id="19692at2759"/>
<evidence type="ECO:0000256" key="2">
    <source>
        <dbReference type="ARBA" id="ARBA00022786"/>
    </source>
</evidence>
<dbReference type="InterPro" id="IPR023313">
    <property type="entry name" value="UBQ-conjugating_AS"/>
</dbReference>
<keyword evidence="4" id="KW-0067">ATP-binding</keyword>
<dbReference type="InterPro" id="IPR016135">
    <property type="entry name" value="UBQ-conjugating_enzyme/RWD"/>
</dbReference>
<keyword evidence="2 4" id="KW-0833">Ubl conjugation pathway</keyword>
<dbReference type="InterPro" id="IPR050113">
    <property type="entry name" value="Ub_conjugating_enzyme"/>
</dbReference>
<protein>
    <submittedName>
        <fullName evidence="6">Ubiquitin conjugating enzyme e2</fullName>
    </submittedName>
</protein>
<dbReference type="SUPFAM" id="SSF54495">
    <property type="entry name" value="UBC-like"/>
    <property type="match status" value="1"/>
</dbReference>
<dbReference type="PANTHER" id="PTHR24067">
    <property type="entry name" value="UBIQUITIN-CONJUGATING ENZYME E2"/>
    <property type="match status" value="1"/>
</dbReference>
<dbReference type="InterPro" id="IPR000608">
    <property type="entry name" value="UBC"/>
</dbReference>
<dbReference type="VEuPathDB" id="MicrosporidiaDB:NAPIS_ORF01805"/>
<evidence type="ECO:0000313" key="6">
    <source>
        <dbReference type="EMBL" id="EQB60631.1"/>
    </source>
</evidence>
<evidence type="ECO:0000313" key="7">
    <source>
        <dbReference type="Proteomes" id="UP000053780"/>
    </source>
</evidence>
<dbReference type="Proteomes" id="UP000053780">
    <property type="component" value="Unassembled WGS sequence"/>
</dbReference>
<proteinExistence type="inferred from homology"/>
<dbReference type="GO" id="GO:0005524">
    <property type="term" value="F:ATP binding"/>
    <property type="evidence" value="ECO:0007669"/>
    <property type="project" value="UniProtKB-UniRule"/>
</dbReference>
<keyword evidence="1" id="KW-0808">Transferase</keyword>
<comment type="similarity">
    <text evidence="4">Belongs to the ubiquitin-conjugating enzyme family.</text>
</comment>
<keyword evidence="4" id="KW-0547">Nucleotide-binding</keyword>
<accession>T0MBR2</accession>
<feature type="active site" description="Glycyl thioester intermediate" evidence="3">
    <location>
        <position position="99"/>
    </location>
</feature>
<dbReference type="HOGENOM" id="CLU_030988_10_1_1"/>
<dbReference type="EMBL" id="KE647266">
    <property type="protein sequence ID" value="EQB60631.1"/>
    <property type="molecule type" value="Genomic_DNA"/>
</dbReference>
<dbReference type="PROSITE" id="PS50127">
    <property type="entry name" value="UBC_2"/>
    <property type="match status" value="1"/>
</dbReference>
<gene>
    <name evidence="6" type="ORF">NAPIS_ORF01805</name>
</gene>
<reference evidence="6 7" key="1">
    <citation type="journal article" date="2013" name="BMC Genomics">
        <title>Genome sequencing and comparative genomics of honey bee microsporidia, Nosema apis reveal novel insights into host-parasite interactions.</title>
        <authorList>
            <person name="Chen Yp."/>
            <person name="Pettis J.S."/>
            <person name="Zhao Y."/>
            <person name="Liu X."/>
            <person name="Tallon L.J."/>
            <person name="Sadzewicz L.D."/>
            <person name="Li R."/>
            <person name="Zheng H."/>
            <person name="Huang S."/>
            <person name="Zhang X."/>
            <person name="Hamilton M.C."/>
            <person name="Pernal S.F."/>
            <person name="Melathopoulos A.P."/>
            <person name="Yan X."/>
            <person name="Evans J.D."/>
        </authorList>
    </citation>
    <scope>NUCLEOTIDE SEQUENCE [LARGE SCALE GENOMIC DNA]</scope>
    <source>
        <strain evidence="6 7">BRL 01</strain>
    </source>
</reference>
<dbReference type="PROSITE" id="PS00183">
    <property type="entry name" value="UBC_1"/>
    <property type="match status" value="1"/>
</dbReference>
<dbReference type="AlphaFoldDB" id="T0MBR2"/>
<evidence type="ECO:0000256" key="4">
    <source>
        <dbReference type="RuleBase" id="RU362109"/>
    </source>
</evidence>
<evidence type="ECO:0000256" key="3">
    <source>
        <dbReference type="PROSITE-ProRule" id="PRU10133"/>
    </source>
</evidence>
<sequence length="193" mass="22281">MKSGLSPTAAKRLMKEEQMFKDEPKDEILFIAKPRQEGTTKTYKTWDVYFLLKDDNSLYKDKVIEAELVFPGEYPIRPPTLTFITNMWHPNIYTNGKVCISILEEDTPGPIGCGTPEDRWSPVQNIRTVLLSLVILLDNPNPDSPANVDATKVFRNNIEEYKNKVVGLIESEHKKSLKKERVREMLEELKNRK</sequence>
<feature type="domain" description="UBC core" evidence="5">
    <location>
        <begin position="8"/>
        <end position="174"/>
    </location>
</feature>
<keyword evidence="7" id="KW-1185">Reference proteome</keyword>
<organism evidence="6 7">
    <name type="scientific">Vairimorpha apis BRL 01</name>
    <dbReference type="NCBI Taxonomy" id="1037528"/>
    <lineage>
        <taxon>Eukaryota</taxon>
        <taxon>Fungi</taxon>
        <taxon>Fungi incertae sedis</taxon>
        <taxon>Microsporidia</taxon>
        <taxon>Nosematidae</taxon>
        <taxon>Vairimorpha</taxon>
    </lineage>
</organism>
<evidence type="ECO:0000256" key="1">
    <source>
        <dbReference type="ARBA" id="ARBA00022679"/>
    </source>
</evidence>
<dbReference type="Pfam" id="PF00179">
    <property type="entry name" value="UQ_con"/>
    <property type="match status" value="1"/>
</dbReference>
<dbReference type="GO" id="GO:0016740">
    <property type="term" value="F:transferase activity"/>
    <property type="evidence" value="ECO:0007669"/>
    <property type="project" value="UniProtKB-KW"/>
</dbReference>
<dbReference type="SMART" id="SM00212">
    <property type="entry name" value="UBCc"/>
    <property type="match status" value="1"/>
</dbReference>
<dbReference type="Gene3D" id="3.10.110.10">
    <property type="entry name" value="Ubiquitin Conjugating Enzyme"/>
    <property type="match status" value="1"/>
</dbReference>